<comment type="caution">
    <text evidence="3">The sequence shown here is derived from an EMBL/GenBank/DDBJ whole genome shotgun (WGS) entry which is preliminary data.</text>
</comment>
<dbReference type="AlphaFoldDB" id="A0AA35QU47"/>
<evidence type="ECO:0000313" key="3">
    <source>
        <dbReference type="EMBL" id="CAI7991160.1"/>
    </source>
</evidence>
<evidence type="ECO:0000313" key="4">
    <source>
        <dbReference type="Proteomes" id="UP001174909"/>
    </source>
</evidence>
<reference evidence="3" key="1">
    <citation type="submission" date="2023-03" db="EMBL/GenBank/DDBJ databases">
        <authorList>
            <person name="Steffen K."/>
            <person name="Cardenas P."/>
        </authorList>
    </citation>
    <scope>NUCLEOTIDE SEQUENCE</scope>
</reference>
<dbReference type="EMBL" id="CASHTH010000106">
    <property type="protein sequence ID" value="CAI7991160.1"/>
    <property type="molecule type" value="Genomic_DNA"/>
</dbReference>
<name>A0AA35QU47_GEOBA</name>
<feature type="chain" id="PRO_5041468073" evidence="2">
    <location>
        <begin position="28"/>
        <end position="267"/>
    </location>
</feature>
<dbReference type="InterPro" id="IPR008996">
    <property type="entry name" value="IL1/FGF"/>
</dbReference>
<organism evidence="3 4">
    <name type="scientific">Geodia barretti</name>
    <name type="common">Barrett's horny sponge</name>
    <dbReference type="NCBI Taxonomy" id="519541"/>
    <lineage>
        <taxon>Eukaryota</taxon>
        <taxon>Metazoa</taxon>
        <taxon>Porifera</taxon>
        <taxon>Demospongiae</taxon>
        <taxon>Heteroscleromorpha</taxon>
        <taxon>Tetractinellida</taxon>
        <taxon>Astrophorina</taxon>
        <taxon>Geodiidae</taxon>
        <taxon>Geodia</taxon>
    </lineage>
</organism>
<dbReference type="Proteomes" id="UP001174909">
    <property type="component" value="Unassembled WGS sequence"/>
</dbReference>
<gene>
    <name evidence="3" type="ORF">GBAR_LOCUS635</name>
</gene>
<sequence>MQNIIVIATVWCALALHFCISAPATTGWDDATTTITDHRQYRSYEDYVYGEGDEGGIVENAPNDSSSTISSHLILSAATGQFVAITKSGRVSGNNPIDRLVSQFYIHRHVHNGRERLAIKSVRYSDRNWYLTINSRGKFRGDIPMNGNEVFEVEPVSNGGYFALRAVYPQNMTHQMSNTMQNGSKESENSTASGSGVGSGAEYESRPENGNVTMTHHQEGSDASNIAAPQPKCYLGFSSDDARPSCYDSSNYVEVHLQFRGAVPANK</sequence>
<evidence type="ECO:0000256" key="1">
    <source>
        <dbReference type="SAM" id="MobiDB-lite"/>
    </source>
</evidence>
<proteinExistence type="predicted"/>
<keyword evidence="4" id="KW-1185">Reference proteome</keyword>
<keyword evidence="2" id="KW-0732">Signal</keyword>
<feature type="region of interest" description="Disordered" evidence="1">
    <location>
        <begin position="176"/>
        <end position="234"/>
    </location>
</feature>
<accession>A0AA35QU47</accession>
<evidence type="ECO:0000256" key="2">
    <source>
        <dbReference type="SAM" id="SignalP"/>
    </source>
</evidence>
<protein>
    <submittedName>
        <fullName evidence="3">Uncharacterized protein</fullName>
    </submittedName>
</protein>
<dbReference type="SUPFAM" id="SSF50353">
    <property type="entry name" value="Cytokine"/>
    <property type="match status" value="1"/>
</dbReference>
<feature type="signal peptide" evidence="2">
    <location>
        <begin position="1"/>
        <end position="27"/>
    </location>
</feature>